<keyword evidence="4" id="KW-1185">Reference proteome</keyword>
<feature type="signal peptide" evidence="2">
    <location>
        <begin position="1"/>
        <end position="20"/>
    </location>
</feature>
<feature type="compositionally biased region" description="Gly residues" evidence="1">
    <location>
        <begin position="36"/>
        <end position="66"/>
    </location>
</feature>
<evidence type="ECO:0000256" key="1">
    <source>
        <dbReference type="SAM" id="MobiDB-lite"/>
    </source>
</evidence>
<feature type="region of interest" description="Disordered" evidence="1">
    <location>
        <begin position="36"/>
        <end position="76"/>
    </location>
</feature>
<dbReference type="Gene3D" id="3.90.215.10">
    <property type="entry name" value="Gamma Fibrinogen, chain A, domain 1"/>
    <property type="match status" value="1"/>
</dbReference>
<sequence length="366" mass="37793">MSLGRGSVAGACCAAIVLLAAVSACSTRVRRFGDGDAGGGGSASASSAGGGSAASTGEGGSAGSADGGASASSGGGGCEPGRQEACYEAAPATLNRGPCRAGMKICDDEGNGFGPCAGEVLPAAERCDTAEDEDCDGAVNAGCVYARCADVPRGLPSGVYTLDLDGAGRDPEFPVVCDLETAGGGWALVYNSVGSAEGTTLAFWDIPYAERLGTKGEPALTRNFYRGSLYLVGREYRDEIEDIEGTVAEVLRATAEGIDTTTMKFLHPLHRSGDADVFFSHFLSGWSSPDHDGDTAPDNNCAVESLNVTQHYAQCWDYNLGADGDAPFDDGGWGPHLGTHVADQVGLANDDTRYTRVRRISRWTRW</sequence>
<dbReference type="EMBL" id="JAQNDK010000001">
    <property type="protein sequence ID" value="MDC0677490.1"/>
    <property type="molecule type" value="Genomic_DNA"/>
</dbReference>
<dbReference type="SUPFAM" id="SSF56496">
    <property type="entry name" value="Fibrinogen C-terminal domain-like"/>
    <property type="match status" value="1"/>
</dbReference>
<accession>A0ABT5BTJ4</accession>
<organism evidence="3 4">
    <name type="scientific">Sorangium atrum</name>
    <dbReference type="NCBI Taxonomy" id="2995308"/>
    <lineage>
        <taxon>Bacteria</taxon>
        <taxon>Pseudomonadati</taxon>
        <taxon>Myxococcota</taxon>
        <taxon>Polyangia</taxon>
        <taxon>Polyangiales</taxon>
        <taxon>Polyangiaceae</taxon>
        <taxon>Sorangium</taxon>
    </lineage>
</organism>
<dbReference type="RefSeq" id="WP_272094247.1">
    <property type="nucleotide sequence ID" value="NZ_JAQNDK010000001.1"/>
</dbReference>
<evidence type="ECO:0000313" key="3">
    <source>
        <dbReference type="EMBL" id="MDC0677490.1"/>
    </source>
</evidence>
<protein>
    <submittedName>
        <fullName evidence="3">Fibrinogen-like YCDxxxxGGGW domain-containing protein</fullName>
    </submittedName>
</protein>
<dbReference type="InterPro" id="IPR014716">
    <property type="entry name" value="Fibrinogen_a/b/g_C_1"/>
</dbReference>
<feature type="chain" id="PRO_5045564659" evidence="2">
    <location>
        <begin position="21"/>
        <end position="366"/>
    </location>
</feature>
<dbReference type="PROSITE" id="PS51257">
    <property type="entry name" value="PROKAR_LIPOPROTEIN"/>
    <property type="match status" value="1"/>
</dbReference>
<dbReference type="InterPro" id="IPR036056">
    <property type="entry name" value="Fibrinogen-like_C"/>
</dbReference>
<evidence type="ECO:0000313" key="4">
    <source>
        <dbReference type="Proteomes" id="UP001217485"/>
    </source>
</evidence>
<dbReference type="Proteomes" id="UP001217485">
    <property type="component" value="Unassembled WGS sequence"/>
</dbReference>
<gene>
    <name evidence="3" type="ORF">POL72_07020</name>
</gene>
<comment type="caution">
    <text evidence="3">The sequence shown here is derived from an EMBL/GenBank/DDBJ whole genome shotgun (WGS) entry which is preliminary data.</text>
</comment>
<reference evidence="3 4" key="1">
    <citation type="submission" date="2023-01" db="EMBL/GenBank/DDBJ databases">
        <title>Minimal conservation of predation-associated metabolite biosynthetic gene clusters underscores biosynthetic potential of Myxococcota including descriptions for ten novel species: Archangium lansinium sp. nov., Myxococcus landrumus sp. nov., Nannocystis bai.</title>
        <authorList>
            <person name="Ahearne A."/>
            <person name="Stevens C."/>
            <person name="Dowd S."/>
        </authorList>
    </citation>
    <scope>NUCLEOTIDE SEQUENCE [LARGE SCALE GENOMIC DNA]</scope>
    <source>
        <strain evidence="3 4">WIWO2</strain>
    </source>
</reference>
<name>A0ABT5BTJ4_9BACT</name>
<keyword evidence="2" id="KW-0732">Signal</keyword>
<proteinExistence type="predicted"/>
<evidence type="ECO:0000256" key="2">
    <source>
        <dbReference type="SAM" id="SignalP"/>
    </source>
</evidence>
<dbReference type="NCBIfam" id="NF040941">
    <property type="entry name" value="GGGWT_bact"/>
    <property type="match status" value="1"/>
</dbReference>